<evidence type="ECO:0000313" key="3">
    <source>
        <dbReference type="Proteomes" id="UP001054837"/>
    </source>
</evidence>
<comment type="caution">
    <text evidence="2">The sequence shown here is derived from an EMBL/GenBank/DDBJ whole genome shotgun (WGS) entry which is preliminary data.</text>
</comment>
<dbReference type="GO" id="GO:0017053">
    <property type="term" value="C:transcription repressor complex"/>
    <property type="evidence" value="ECO:0007669"/>
    <property type="project" value="InterPro"/>
</dbReference>
<evidence type="ECO:0000256" key="1">
    <source>
        <dbReference type="SAM" id="MobiDB-lite"/>
    </source>
</evidence>
<protein>
    <submittedName>
        <fullName evidence="2">Protein lin-37 homolog</fullName>
    </submittedName>
</protein>
<gene>
    <name evidence="2" type="primary">LIN37</name>
    <name evidence="2" type="ORF">CDAR_226511</name>
</gene>
<proteinExistence type="predicted"/>
<dbReference type="GO" id="GO:0000122">
    <property type="term" value="P:negative regulation of transcription by RNA polymerase II"/>
    <property type="evidence" value="ECO:0007669"/>
    <property type="project" value="TreeGrafter"/>
</dbReference>
<dbReference type="GO" id="GO:0031523">
    <property type="term" value="C:Myb complex"/>
    <property type="evidence" value="ECO:0007669"/>
    <property type="project" value="TreeGrafter"/>
</dbReference>
<keyword evidence="3" id="KW-1185">Reference proteome</keyword>
<dbReference type="EMBL" id="BPLQ01014208">
    <property type="protein sequence ID" value="GIY78186.1"/>
    <property type="molecule type" value="Genomic_DNA"/>
</dbReference>
<sequence>MFSVKRTYGMGETANVLQSLKPFYATDHNQRGRCVIRNVGPTHSFVTPESATTLTAVIERHSNKSVRILLAESEVTPIQQVQKLVEVITRFHTRFHAGIEYQFDLIDNKRNSLMRYSIRLIVLVKMSTKYGLQTRSIFNLMVLTDIIGNFWVPQTHICLKSHHFIPQNLSFGLQSPAKSIIGFFFLLTTDESSPVSTPVKKPAQRTQRKRRRKDETLNRSVNSYVMKLFDRAVDLTPFTEETPLYPICRAWINNQDLYRSAQVFKEEPASEEPPKADDAEKELDENDEEVHFLPPPSPLKGKDLRIPSPIPQTPQEFIICSDEQNAVSKDVLMSNHLQRWKTVRHKWKQAARLNEERYRESAAILKAVYLKPNQHK</sequence>
<reference evidence="2 3" key="1">
    <citation type="submission" date="2021-06" db="EMBL/GenBank/DDBJ databases">
        <title>Caerostris darwini draft genome.</title>
        <authorList>
            <person name="Kono N."/>
            <person name="Arakawa K."/>
        </authorList>
    </citation>
    <scope>NUCLEOTIDE SEQUENCE [LARGE SCALE GENOMIC DNA]</scope>
</reference>
<feature type="region of interest" description="Disordered" evidence="1">
    <location>
        <begin position="192"/>
        <end position="216"/>
    </location>
</feature>
<dbReference type="Pfam" id="PF15306">
    <property type="entry name" value="LIN37"/>
    <property type="match status" value="1"/>
</dbReference>
<evidence type="ECO:0000313" key="2">
    <source>
        <dbReference type="EMBL" id="GIY78186.1"/>
    </source>
</evidence>
<name>A0AAV4W608_9ARAC</name>
<dbReference type="Proteomes" id="UP001054837">
    <property type="component" value="Unassembled WGS sequence"/>
</dbReference>
<dbReference type="AlphaFoldDB" id="A0AAV4W608"/>
<feature type="compositionally biased region" description="Basic residues" evidence="1">
    <location>
        <begin position="202"/>
        <end position="212"/>
    </location>
</feature>
<accession>A0AAV4W608</accession>
<dbReference type="PANTHER" id="PTHR31336:SF3">
    <property type="entry name" value="PROTEIN LIN-37 HOMOLOG"/>
    <property type="match status" value="1"/>
</dbReference>
<organism evidence="2 3">
    <name type="scientific">Caerostris darwini</name>
    <dbReference type="NCBI Taxonomy" id="1538125"/>
    <lineage>
        <taxon>Eukaryota</taxon>
        <taxon>Metazoa</taxon>
        <taxon>Ecdysozoa</taxon>
        <taxon>Arthropoda</taxon>
        <taxon>Chelicerata</taxon>
        <taxon>Arachnida</taxon>
        <taxon>Araneae</taxon>
        <taxon>Araneomorphae</taxon>
        <taxon>Entelegynae</taxon>
        <taxon>Araneoidea</taxon>
        <taxon>Araneidae</taxon>
        <taxon>Caerostris</taxon>
    </lineage>
</organism>
<dbReference type="PANTHER" id="PTHR31336">
    <property type="entry name" value="LIN37 HOMOLOG"/>
    <property type="match status" value="1"/>
</dbReference>
<dbReference type="InterPro" id="IPR028226">
    <property type="entry name" value="LIN37"/>
</dbReference>